<organism evidence="2 3">
    <name type="scientific">Cohnella endophytica</name>
    <dbReference type="NCBI Taxonomy" id="2419778"/>
    <lineage>
        <taxon>Bacteria</taxon>
        <taxon>Bacillati</taxon>
        <taxon>Bacillota</taxon>
        <taxon>Bacilli</taxon>
        <taxon>Bacillales</taxon>
        <taxon>Paenibacillaceae</taxon>
        <taxon>Cohnella</taxon>
    </lineage>
</organism>
<protein>
    <submittedName>
        <fullName evidence="2">DUF3221 domain-containing protein</fullName>
    </submittedName>
</protein>
<keyword evidence="1" id="KW-0732">Signal</keyword>
<evidence type="ECO:0000313" key="3">
    <source>
        <dbReference type="Proteomes" id="UP000282076"/>
    </source>
</evidence>
<dbReference type="AlphaFoldDB" id="A0A494XWI5"/>
<evidence type="ECO:0000256" key="1">
    <source>
        <dbReference type="SAM" id="SignalP"/>
    </source>
</evidence>
<gene>
    <name evidence="2" type="ORF">D7Z26_06930</name>
</gene>
<dbReference type="EMBL" id="RBZM01000004">
    <property type="protein sequence ID" value="RKP54967.1"/>
    <property type="molecule type" value="Genomic_DNA"/>
</dbReference>
<comment type="caution">
    <text evidence="2">The sequence shown here is derived from an EMBL/GenBank/DDBJ whole genome shotgun (WGS) entry which is preliminary data.</text>
</comment>
<dbReference type="Pfam" id="PF11518">
    <property type="entry name" value="DUF3221"/>
    <property type="match status" value="1"/>
</dbReference>
<dbReference type="OrthoDB" id="1797983at2"/>
<sequence>MRSLRMFVVMVVVASMLAACGQKPEKTDKQAGEQDPNAVSAAVGFVGYVVKQKGDRILVVNATERDFSASDGASHYYEAIWFSKAPSDIVIGDRVDVVSDGGIEASYPGQGAASSVEVLTTTEPTGAKRKEAEAVRIALQDSRVSGYEVPVVKSVEYDTEAKAWFVEVTQNGDENSLKVKVPATDDGQELGDKPPLPVVYAGEQAITVYQSSYCWTAKKTEQSTQSVCADYASPFGMLKDVSLDQVAAGQEIVFRFDSKQPTETSVSRFEESSVTQVELDGKKGFLAPSEPGKYYYGIDAKWLRDTDRSVSEGSSSYAFAIEVK</sequence>
<proteinExistence type="predicted"/>
<reference evidence="2 3" key="1">
    <citation type="submission" date="2018-10" db="EMBL/GenBank/DDBJ databases">
        <title>Cohnella sp. M2MS4P-1, whole genome shotgun sequence.</title>
        <authorList>
            <person name="Tuo L."/>
        </authorList>
    </citation>
    <scope>NUCLEOTIDE SEQUENCE [LARGE SCALE GENOMIC DNA]</scope>
    <source>
        <strain evidence="2 3">M2MS4P-1</strain>
    </source>
</reference>
<accession>A0A494XWI5</accession>
<dbReference type="PROSITE" id="PS51257">
    <property type="entry name" value="PROKAR_LIPOPROTEIN"/>
    <property type="match status" value="1"/>
</dbReference>
<dbReference type="Proteomes" id="UP000282076">
    <property type="component" value="Unassembled WGS sequence"/>
</dbReference>
<evidence type="ECO:0000313" key="2">
    <source>
        <dbReference type="EMBL" id="RKP54967.1"/>
    </source>
</evidence>
<feature type="signal peptide" evidence="1">
    <location>
        <begin position="1"/>
        <end position="18"/>
    </location>
</feature>
<dbReference type="RefSeq" id="WP_120975345.1">
    <property type="nucleotide sequence ID" value="NZ_RBZM01000004.1"/>
</dbReference>
<dbReference type="InterPro" id="IPR021598">
    <property type="entry name" value="DUF3221"/>
</dbReference>
<name>A0A494XWI5_9BACL</name>
<keyword evidence="3" id="KW-1185">Reference proteome</keyword>
<feature type="chain" id="PRO_5038392048" evidence="1">
    <location>
        <begin position="19"/>
        <end position="324"/>
    </location>
</feature>